<dbReference type="InterPro" id="IPR000917">
    <property type="entry name" value="Sulfatase_N"/>
</dbReference>
<feature type="domain" description="Sulfatase N-terminal" evidence="7">
    <location>
        <begin position="287"/>
        <end position="574"/>
    </location>
</feature>
<keyword evidence="5 6" id="KW-0472">Membrane</keyword>
<dbReference type="EMBL" id="OCMT01000001">
    <property type="protein sequence ID" value="SOD11550.1"/>
    <property type="molecule type" value="Genomic_DNA"/>
</dbReference>
<feature type="transmembrane region" description="Helical" evidence="6">
    <location>
        <begin position="27"/>
        <end position="48"/>
    </location>
</feature>
<evidence type="ECO:0000256" key="2">
    <source>
        <dbReference type="ARBA" id="ARBA00022475"/>
    </source>
</evidence>
<dbReference type="GO" id="GO:0005886">
    <property type="term" value="C:plasma membrane"/>
    <property type="evidence" value="ECO:0007669"/>
    <property type="project" value="UniProtKB-SubCell"/>
</dbReference>
<evidence type="ECO:0000256" key="6">
    <source>
        <dbReference type="SAM" id="Phobius"/>
    </source>
</evidence>
<name>A0A285ZPK2_9SPHI</name>
<feature type="transmembrane region" description="Helical" evidence="6">
    <location>
        <begin position="148"/>
        <end position="167"/>
    </location>
</feature>
<dbReference type="InterPro" id="IPR017850">
    <property type="entry name" value="Alkaline_phosphatase_core_sf"/>
</dbReference>
<keyword evidence="2" id="KW-1003">Cell membrane</keyword>
<dbReference type="Gene3D" id="3.40.720.10">
    <property type="entry name" value="Alkaline Phosphatase, subunit A"/>
    <property type="match status" value="1"/>
</dbReference>
<dbReference type="Pfam" id="PF00884">
    <property type="entry name" value="Sulfatase"/>
    <property type="match status" value="1"/>
</dbReference>
<feature type="transmembrane region" description="Helical" evidence="6">
    <location>
        <begin position="95"/>
        <end position="118"/>
    </location>
</feature>
<organism evidence="8 9">
    <name type="scientific">Pedobacter xixiisoli</name>
    <dbReference type="NCBI Taxonomy" id="1476464"/>
    <lineage>
        <taxon>Bacteria</taxon>
        <taxon>Pseudomonadati</taxon>
        <taxon>Bacteroidota</taxon>
        <taxon>Sphingobacteriia</taxon>
        <taxon>Sphingobacteriales</taxon>
        <taxon>Sphingobacteriaceae</taxon>
        <taxon>Pedobacter</taxon>
    </lineage>
</organism>
<reference evidence="9" key="1">
    <citation type="submission" date="2017-09" db="EMBL/GenBank/DDBJ databases">
        <authorList>
            <person name="Varghese N."/>
            <person name="Submissions S."/>
        </authorList>
    </citation>
    <scope>NUCLEOTIDE SEQUENCE [LARGE SCALE GENOMIC DNA]</scope>
    <source>
        <strain evidence="9">CGMCC 1.12803</strain>
    </source>
</reference>
<dbReference type="RefSeq" id="WP_097127678.1">
    <property type="nucleotide sequence ID" value="NZ_OCMT01000001.1"/>
</dbReference>
<evidence type="ECO:0000313" key="8">
    <source>
        <dbReference type="EMBL" id="SOD11550.1"/>
    </source>
</evidence>
<feature type="transmembrane region" description="Helical" evidence="6">
    <location>
        <begin position="174"/>
        <end position="194"/>
    </location>
</feature>
<evidence type="ECO:0000256" key="5">
    <source>
        <dbReference type="ARBA" id="ARBA00023136"/>
    </source>
</evidence>
<dbReference type="Proteomes" id="UP000219281">
    <property type="component" value="Unassembled WGS sequence"/>
</dbReference>
<feature type="transmembrane region" description="Helical" evidence="6">
    <location>
        <begin position="68"/>
        <end position="88"/>
    </location>
</feature>
<dbReference type="InterPro" id="IPR050448">
    <property type="entry name" value="OpgB/LTA_synthase_biosynth"/>
</dbReference>
<evidence type="ECO:0000256" key="3">
    <source>
        <dbReference type="ARBA" id="ARBA00022692"/>
    </source>
</evidence>
<evidence type="ECO:0000256" key="1">
    <source>
        <dbReference type="ARBA" id="ARBA00004651"/>
    </source>
</evidence>
<dbReference type="CDD" id="cd16015">
    <property type="entry name" value="LTA_synthase"/>
    <property type="match status" value="1"/>
</dbReference>
<dbReference type="OrthoDB" id="9777768at2"/>
<accession>A0A285ZPK2</accession>
<evidence type="ECO:0000313" key="9">
    <source>
        <dbReference type="Proteomes" id="UP000219281"/>
    </source>
</evidence>
<dbReference type="PANTHER" id="PTHR47371">
    <property type="entry name" value="LIPOTEICHOIC ACID SYNTHASE"/>
    <property type="match status" value="1"/>
</dbReference>
<sequence length="680" mass="78279">MENTFFEAPEYPVLDRFKNSVIMFMKYAIALLATVLFIKILEYTYVAVKGQMPSDLANVFLKSLLFDIVFVLKCLPILYLPFVLFFFSLKVKKHIYVATGIIFSIYILIYLLLLKYFFTALVPLGSDLYGYSFADIKQTVSAGLSIDFLSVVIFILPFVFLWFGLLLVQKIKYFTYRIGLLVFAGSLLLIWLNVSSLPSQADFSKDYDYNVAVNKQAYFFENSYTYFFDDEPLVDIYASNYFEEGMDGDNALRPQMKYVDNDYPFLREDNTADVLGNFFNVNSAQRPNIVFVQVEGLGRAFSGPNAYLGSFTPFLDELRGKSLYFENFLASQGRTFASLPSILGSLPFFNRGYNDLGANMPKAFTTFSLLKRNGYQSSFIMSTDPSFDNENLFIKEQGVDQLISKANFKEFPAPHNSYWGYPDLDLMKKAIGFYAKQPTNKPFISYIQTISMHTPYKVPEMDKYYALVEEQMKKLGFNDAQKEEHRTYKDQYATILYTDDAIKHLIQEFQKLPSYSNTIFVITGDHRLPEIPMSTKIDRYHVPLIIYSPMLKRSASIRSISSHLDIAPSMVKFLQVNYKLNAPSLVTWVGSGLDTVRQFRNIHRYPLKQTVSDLTDYISGEYFLNGQTLFSVGDNFALEAVQEDTKRSQLMGEFNQYKSQNNQVSKSLKLIPDSLYRKFK</sequence>
<dbReference type="SUPFAM" id="SSF53649">
    <property type="entry name" value="Alkaline phosphatase-like"/>
    <property type="match status" value="1"/>
</dbReference>
<comment type="subcellular location">
    <subcellularLocation>
        <location evidence="1">Cell membrane</location>
        <topology evidence="1">Multi-pass membrane protein</topology>
    </subcellularLocation>
</comment>
<protein>
    <submittedName>
        <fullName evidence="8">Uncharacterized sulfatase</fullName>
    </submittedName>
</protein>
<gene>
    <name evidence="8" type="ORF">SAMN06297358_0206</name>
</gene>
<keyword evidence="9" id="KW-1185">Reference proteome</keyword>
<evidence type="ECO:0000256" key="4">
    <source>
        <dbReference type="ARBA" id="ARBA00022989"/>
    </source>
</evidence>
<dbReference type="AlphaFoldDB" id="A0A285ZPK2"/>
<dbReference type="PANTHER" id="PTHR47371:SF3">
    <property type="entry name" value="PHOSPHOGLYCEROL TRANSFERASE I"/>
    <property type="match status" value="1"/>
</dbReference>
<evidence type="ECO:0000259" key="7">
    <source>
        <dbReference type="Pfam" id="PF00884"/>
    </source>
</evidence>
<keyword evidence="4 6" id="KW-1133">Transmembrane helix</keyword>
<keyword evidence="3 6" id="KW-0812">Transmembrane</keyword>
<proteinExistence type="predicted"/>